<dbReference type="Proteomes" id="UP001595632">
    <property type="component" value="Unassembled WGS sequence"/>
</dbReference>
<dbReference type="PANTHER" id="PTHR30349:SF64">
    <property type="entry name" value="PROPHAGE INTEGRASE INTD-RELATED"/>
    <property type="match status" value="1"/>
</dbReference>
<dbReference type="EMBL" id="JBHRTB010000010">
    <property type="protein sequence ID" value="MFC3142992.1"/>
    <property type="molecule type" value="Genomic_DNA"/>
</dbReference>
<keyword evidence="1" id="KW-0229">DNA integration</keyword>
<dbReference type="InterPro" id="IPR050090">
    <property type="entry name" value="Tyrosine_recombinase_XerCD"/>
</dbReference>
<accession>A0ABV7GV70</accession>
<dbReference type="CDD" id="cd00397">
    <property type="entry name" value="DNA_BRE_C"/>
    <property type="match status" value="1"/>
</dbReference>
<proteinExistence type="predicted"/>
<evidence type="ECO:0000259" key="3">
    <source>
        <dbReference type="PROSITE" id="PS51898"/>
    </source>
</evidence>
<reference evidence="5" key="1">
    <citation type="journal article" date="2019" name="Int. J. Syst. Evol. Microbiol.">
        <title>The Global Catalogue of Microorganisms (GCM) 10K type strain sequencing project: providing services to taxonomists for standard genome sequencing and annotation.</title>
        <authorList>
            <consortium name="The Broad Institute Genomics Platform"/>
            <consortium name="The Broad Institute Genome Sequencing Center for Infectious Disease"/>
            <person name="Wu L."/>
            <person name="Ma J."/>
        </authorList>
    </citation>
    <scope>NUCLEOTIDE SEQUENCE [LARGE SCALE GENOMIC DNA]</scope>
    <source>
        <strain evidence="5">KCTC 52366</strain>
    </source>
</reference>
<feature type="domain" description="Tyr recombinase" evidence="3">
    <location>
        <begin position="127"/>
        <end position="335"/>
    </location>
</feature>
<protein>
    <submittedName>
        <fullName evidence="4">Tyrosine recombinase XerC</fullName>
    </submittedName>
</protein>
<dbReference type="Gene3D" id="1.10.443.10">
    <property type="entry name" value="Intergrase catalytic core"/>
    <property type="match status" value="1"/>
</dbReference>
<evidence type="ECO:0000256" key="2">
    <source>
        <dbReference type="ARBA" id="ARBA00023172"/>
    </source>
</evidence>
<keyword evidence="5" id="KW-1185">Reference proteome</keyword>
<dbReference type="InterPro" id="IPR011010">
    <property type="entry name" value="DNA_brk_join_enz"/>
</dbReference>
<dbReference type="PROSITE" id="PS51898">
    <property type="entry name" value="TYR_RECOMBINASE"/>
    <property type="match status" value="1"/>
</dbReference>
<comment type="caution">
    <text evidence="4">The sequence shown here is derived from an EMBL/GenBank/DDBJ whole genome shotgun (WGS) entry which is preliminary data.</text>
</comment>
<name>A0ABV7GV70_9RHOB</name>
<gene>
    <name evidence="4" type="primary">xerC</name>
    <name evidence="4" type="ORF">ACFOGP_09745</name>
</gene>
<dbReference type="RefSeq" id="WP_275632971.1">
    <property type="nucleotide sequence ID" value="NZ_JARGYD010000004.1"/>
</dbReference>
<dbReference type="Pfam" id="PF00589">
    <property type="entry name" value="Phage_integrase"/>
    <property type="match status" value="1"/>
</dbReference>
<evidence type="ECO:0000313" key="4">
    <source>
        <dbReference type="EMBL" id="MFC3142992.1"/>
    </source>
</evidence>
<evidence type="ECO:0000256" key="1">
    <source>
        <dbReference type="ARBA" id="ARBA00022908"/>
    </source>
</evidence>
<dbReference type="PANTHER" id="PTHR30349">
    <property type="entry name" value="PHAGE INTEGRASE-RELATED"/>
    <property type="match status" value="1"/>
</dbReference>
<sequence length="345" mass="39204">MPKFNEENERVKRDYIEYLTHAEGYDEASLDKVRSALRELEEAVGYKPFKAFHREWAARFKKYLDTRKNARTGKPISLSTRDSLLRQARGFIRWLSSQPGYRSRVSLSDVAYFNNSMKDARAAHTQRPARYPSIEQCNHAFRHMPENNEIQRRDKAKFALIMLTGARAGAIASLRLKHVDLISGSIFQDGREVKTKGAKSFVSWFFPVDPMYREAFTAWIEFLRTELLYGPDDAVFPKQAVVVTGGKFGCGGLTRAPYSNAQTVSKVVKGAFRAVGLEEFNPHSIRKTLAFLGDRLCTTMEARKAWSQNLGHDSLATTVSAYMPLSPERQAELLRDLCQSGLARF</sequence>
<organism evidence="4 5">
    <name type="scientific">Psychromarinibacter halotolerans</name>
    <dbReference type="NCBI Taxonomy" id="1775175"/>
    <lineage>
        <taxon>Bacteria</taxon>
        <taxon>Pseudomonadati</taxon>
        <taxon>Pseudomonadota</taxon>
        <taxon>Alphaproteobacteria</taxon>
        <taxon>Rhodobacterales</taxon>
        <taxon>Paracoccaceae</taxon>
        <taxon>Psychromarinibacter</taxon>
    </lineage>
</organism>
<dbReference type="InterPro" id="IPR002104">
    <property type="entry name" value="Integrase_catalytic"/>
</dbReference>
<evidence type="ECO:0000313" key="5">
    <source>
        <dbReference type="Proteomes" id="UP001595632"/>
    </source>
</evidence>
<keyword evidence="2" id="KW-0233">DNA recombination</keyword>
<dbReference type="InterPro" id="IPR013762">
    <property type="entry name" value="Integrase-like_cat_sf"/>
</dbReference>
<dbReference type="SUPFAM" id="SSF56349">
    <property type="entry name" value="DNA breaking-rejoining enzymes"/>
    <property type="match status" value="1"/>
</dbReference>